<evidence type="ECO:0000313" key="9">
    <source>
        <dbReference type="Proteomes" id="UP001501094"/>
    </source>
</evidence>
<dbReference type="InterPro" id="IPR023827">
    <property type="entry name" value="Peptidase_S8_Asp-AS"/>
</dbReference>
<protein>
    <recommendedName>
        <fullName evidence="7">Peptidase S8/S53 domain-containing protein</fullName>
    </recommendedName>
</protein>
<dbReference type="InterPro" id="IPR050131">
    <property type="entry name" value="Peptidase_S8_subtilisin-like"/>
</dbReference>
<feature type="active site" description="Charge relay system" evidence="5">
    <location>
        <position position="181"/>
    </location>
</feature>
<evidence type="ECO:0000256" key="6">
    <source>
        <dbReference type="SAM" id="MobiDB-lite"/>
    </source>
</evidence>
<dbReference type="PROSITE" id="PS51892">
    <property type="entry name" value="SUBTILASE"/>
    <property type="match status" value="1"/>
</dbReference>
<accession>A0ABN2N392</accession>
<dbReference type="InterPro" id="IPR036852">
    <property type="entry name" value="Peptidase_S8/S53_dom_sf"/>
</dbReference>
<feature type="active site" description="Charge relay system" evidence="5">
    <location>
        <position position="440"/>
    </location>
</feature>
<keyword evidence="3 5" id="KW-0378">Hydrolase</keyword>
<feature type="active site" description="Charge relay system" evidence="5">
    <location>
        <position position="228"/>
    </location>
</feature>
<keyword evidence="4 5" id="KW-0720">Serine protease</keyword>
<evidence type="ECO:0000256" key="1">
    <source>
        <dbReference type="ARBA" id="ARBA00011073"/>
    </source>
</evidence>
<reference evidence="8 9" key="1">
    <citation type="journal article" date="2019" name="Int. J. Syst. Evol. Microbiol.">
        <title>The Global Catalogue of Microorganisms (GCM) 10K type strain sequencing project: providing services to taxonomists for standard genome sequencing and annotation.</title>
        <authorList>
            <consortium name="The Broad Institute Genomics Platform"/>
            <consortium name="The Broad Institute Genome Sequencing Center for Infectious Disease"/>
            <person name="Wu L."/>
            <person name="Ma J."/>
        </authorList>
    </citation>
    <scope>NUCLEOTIDE SEQUENCE [LARGE SCALE GENOMIC DNA]</scope>
    <source>
        <strain evidence="8 9">JCM 14326</strain>
    </source>
</reference>
<dbReference type="PANTHER" id="PTHR43806">
    <property type="entry name" value="PEPTIDASE S8"/>
    <property type="match status" value="1"/>
</dbReference>
<evidence type="ECO:0000256" key="4">
    <source>
        <dbReference type="ARBA" id="ARBA00022825"/>
    </source>
</evidence>
<comment type="caution">
    <text evidence="8">The sequence shown here is derived from an EMBL/GenBank/DDBJ whole genome shotgun (WGS) entry which is preliminary data.</text>
</comment>
<dbReference type="Proteomes" id="UP001501094">
    <property type="component" value="Unassembled WGS sequence"/>
</dbReference>
<dbReference type="PANTHER" id="PTHR43806:SF11">
    <property type="entry name" value="CEREVISIN-RELATED"/>
    <property type="match status" value="1"/>
</dbReference>
<dbReference type="PROSITE" id="PS00136">
    <property type="entry name" value="SUBTILASE_ASP"/>
    <property type="match status" value="1"/>
</dbReference>
<keyword evidence="9" id="KW-1185">Reference proteome</keyword>
<gene>
    <name evidence="8" type="ORF">GCM10009751_03430</name>
</gene>
<evidence type="ECO:0000256" key="5">
    <source>
        <dbReference type="PROSITE-ProRule" id="PRU01240"/>
    </source>
</evidence>
<keyword evidence="2 5" id="KW-0645">Protease</keyword>
<dbReference type="RefSeq" id="WP_344098941.1">
    <property type="nucleotide sequence ID" value="NZ_BAAANL010000001.1"/>
</dbReference>
<name>A0ABN2N392_9MICO</name>
<dbReference type="InterPro" id="IPR000209">
    <property type="entry name" value="Peptidase_S8/S53_dom"/>
</dbReference>
<evidence type="ECO:0000259" key="7">
    <source>
        <dbReference type="Pfam" id="PF00082"/>
    </source>
</evidence>
<dbReference type="SUPFAM" id="SSF52743">
    <property type="entry name" value="Subtilisin-like"/>
    <property type="match status" value="1"/>
</dbReference>
<comment type="similarity">
    <text evidence="1 5">Belongs to the peptidase S8 family.</text>
</comment>
<proteinExistence type="inferred from homology"/>
<evidence type="ECO:0000256" key="2">
    <source>
        <dbReference type="ARBA" id="ARBA00022670"/>
    </source>
</evidence>
<feature type="region of interest" description="Disordered" evidence="6">
    <location>
        <begin position="132"/>
        <end position="163"/>
    </location>
</feature>
<organism evidence="8 9">
    <name type="scientific">Myceligenerans crystallogenes</name>
    <dbReference type="NCBI Taxonomy" id="316335"/>
    <lineage>
        <taxon>Bacteria</taxon>
        <taxon>Bacillati</taxon>
        <taxon>Actinomycetota</taxon>
        <taxon>Actinomycetes</taxon>
        <taxon>Micrococcales</taxon>
        <taxon>Promicromonosporaceae</taxon>
        <taxon>Myceligenerans</taxon>
    </lineage>
</organism>
<dbReference type="CDD" id="cd00306">
    <property type="entry name" value="Peptidases_S8_S53"/>
    <property type="match status" value="1"/>
</dbReference>
<sequence length="487" mass="52695">MILNPETPQVRDHTGGWRPMRQLNPDETNCRRDVTLAPTRYVADRLIIRTTPGDDPDPLLDRLRERAAARDLTLEEEPLDAASSRDGSVRPGLALKLAMDDDGDVWDLLDEVAADTDADERKRIGLDHVLVGHRRGTGSPVPGDREPAHRPGPAPRRTHADGTRPWLTAQSLRRPVVAIVDTGIGEHPWLDGDRVVIRDASVDGGPIGTFTEDEPDSTPDALNPFAGHGTFIAGVVHQICPDAAILPVRAMSGDGMVREWDLIRTLERLLEYHLRGLAGRARSAAVDIVVLAMGFQPESSDDDDYEGMLRGVLRDLRRAGVLVVVSAGNDGDDREIYPAGWAPHVRRVDGRAEPLNPADLQADYPPILTVGAANPNGTLADFSNDGPWVTCVRNGREILSAMPTTFNGPEEPQIVVGNPVRSTVDPDDYTGGFGQWSGTSFAAPVLAGELAQVLLERRRAGRDDARVAAAWSAVHAVTGLPEPVPAR</sequence>
<dbReference type="Gene3D" id="3.40.50.200">
    <property type="entry name" value="Peptidase S8/S53 domain"/>
    <property type="match status" value="1"/>
</dbReference>
<evidence type="ECO:0000313" key="8">
    <source>
        <dbReference type="EMBL" id="GAA1850382.1"/>
    </source>
</evidence>
<dbReference type="EMBL" id="BAAANL010000001">
    <property type="protein sequence ID" value="GAA1850382.1"/>
    <property type="molecule type" value="Genomic_DNA"/>
</dbReference>
<dbReference type="Pfam" id="PF00082">
    <property type="entry name" value="Peptidase_S8"/>
    <property type="match status" value="1"/>
</dbReference>
<evidence type="ECO:0000256" key="3">
    <source>
        <dbReference type="ARBA" id="ARBA00022801"/>
    </source>
</evidence>
<feature type="domain" description="Peptidase S8/S53" evidence="7">
    <location>
        <begin position="175"/>
        <end position="458"/>
    </location>
</feature>